<proteinExistence type="inferred from homology"/>
<keyword evidence="2 7" id="KW-0963">Cytoplasm</keyword>
<dbReference type="InterPro" id="IPR001900">
    <property type="entry name" value="RNase_II/R"/>
</dbReference>
<feature type="region of interest" description="Disordered" evidence="8">
    <location>
        <begin position="718"/>
        <end position="746"/>
    </location>
</feature>
<dbReference type="InterPro" id="IPR050180">
    <property type="entry name" value="RNR_Ribonuclease"/>
</dbReference>
<dbReference type="PROSITE" id="PS01175">
    <property type="entry name" value="RIBONUCLEASE_II"/>
    <property type="match status" value="1"/>
</dbReference>
<organism evidence="10 11">
    <name type="scientific">PS1 clade bacterium</name>
    <dbReference type="NCBI Taxonomy" id="2175152"/>
    <lineage>
        <taxon>Bacteria</taxon>
        <taxon>Pseudomonadati</taxon>
        <taxon>Pseudomonadota</taxon>
        <taxon>Alphaproteobacteria</taxon>
        <taxon>PS1 clade</taxon>
    </lineage>
</organism>
<dbReference type="InterPro" id="IPR011805">
    <property type="entry name" value="RNase_R"/>
</dbReference>
<dbReference type="GO" id="GO:0008859">
    <property type="term" value="F:exoribonuclease II activity"/>
    <property type="evidence" value="ECO:0007669"/>
    <property type="project" value="UniProtKB-UniRule"/>
</dbReference>
<dbReference type="SUPFAM" id="SSF50249">
    <property type="entry name" value="Nucleic acid-binding proteins"/>
    <property type="match status" value="2"/>
</dbReference>
<sequence>MGRMPTRDEILKFIADQPGEVTKRDIAKAFNIKGADRIPLKRLLREMSAEGLLEGSRKTGMRGQGDLSSVSVVEITGRNKEGYLVARARRDGDVLDGPQDPIIEIDDSPPRNRRHRPSPPVSPGDTALARLRRVNQDKYIARIIRKLGDAGGQVIGVVRERSDGLWLVPADRRERHDYQLEKDTKAAHGDLLVCEKLPGPRMAAKRARLKENIGAADDPHAFSLISIAEQGLPTVFPDAVMAEAEAVKEADIKGREDLTALPFITIDPADARDHDDAVFTEPDPDAEGGFIVWVAIADVAAYVTPGSSMDSEAKKRGNSVYMPDRVVPMLPERLSNDLCSLREGETRPCLAVRMHVDASGKKTGHKFFRGLMRSAAKLSYSEAQRAFDGDCPPAFSALNDAVLQPLWRAYQCMAAARDNRQPLRINRPERRVEMDDKGQITRIYVPPVLEAHKLIEEMMVSANVCAAETLEKHKRALIYRVHDTPPDERVRALSDFLRSFGVKLSLGQTLLPQLFNGLMAQAEGETYAPTVSEAVLRTQAQAVYAVDNIGHFGLNLARYAHFTSPIRRYADLTVHRALVSVLGFGKDGQTEQEAEALADIAEAVSLTERRAMLAERSAGERYLAAHMAERIGESFSGRISGVSRAGLFVTLDDSGADGLIPISRLGDERFYADENNMFMTGGTTGTVFRIGEAVEVELEEATPLKGGLLFSLREGGTYGGKIKKGPKKRGAFRRPAPRGRRSRGRR</sequence>
<dbReference type="PANTHER" id="PTHR23355">
    <property type="entry name" value="RIBONUCLEASE"/>
    <property type="match status" value="1"/>
</dbReference>
<dbReference type="HAMAP" id="MF_01895">
    <property type="entry name" value="RNase_R"/>
    <property type="match status" value="1"/>
</dbReference>
<dbReference type="InterPro" id="IPR012340">
    <property type="entry name" value="NA-bd_OB-fold"/>
</dbReference>
<evidence type="ECO:0000256" key="5">
    <source>
        <dbReference type="ARBA" id="ARBA00022839"/>
    </source>
</evidence>
<dbReference type="Pfam" id="PF17876">
    <property type="entry name" value="CSD2"/>
    <property type="match status" value="1"/>
</dbReference>
<reference evidence="10" key="1">
    <citation type="submission" date="2020-10" db="EMBL/GenBank/DDBJ databases">
        <title>Microbiome of the Black Sea water column analyzed by genome centric metagenomics.</title>
        <authorList>
            <person name="Cabello-Yeves P.J."/>
            <person name="Callieri C."/>
            <person name="Picazo A."/>
            <person name="Mehrshad M."/>
            <person name="Haro-Moreno J.M."/>
            <person name="Roda-Garcia J."/>
            <person name="Dzembekova N."/>
            <person name="Slabakova V."/>
            <person name="Slabakova N."/>
            <person name="Moncheva S."/>
            <person name="Rodriguez-Valera F."/>
        </authorList>
    </citation>
    <scope>NUCLEOTIDE SEQUENCE</scope>
    <source>
        <strain evidence="10">BS307-5m-G5</strain>
    </source>
</reference>
<dbReference type="SMART" id="SM00955">
    <property type="entry name" value="RNB"/>
    <property type="match status" value="1"/>
</dbReference>
<evidence type="ECO:0000259" key="9">
    <source>
        <dbReference type="PROSITE" id="PS50126"/>
    </source>
</evidence>
<keyword evidence="6 7" id="KW-0694">RNA-binding</keyword>
<dbReference type="NCBIfam" id="TIGR00358">
    <property type="entry name" value="3_prime_RNase"/>
    <property type="match status" value="1"/>
</dbReference>
<evidence type="ECO:0000313" key="11">
    <source>
        <dbReference type="Proteomes" id="UP000785783"/>
    </source>
</evidence>
<dbReference type="Pfam" id="PF00575">
    <property type="entry name" value="S1"/>
    <property type="match status" value="1"/>
</dbReference>
<comment type="subcellular location">
    <subcellularLocation>
        <location evidence="7">Cytoplasm</location>
    </subcellularLocation>
</comment>
<dbReference type="GO" id="GO:0005829">
    <property type="term" value="C:cytosol"/>
    <property type="evidence" value="ECO:0007669"/>
    <property type="project" value="TreeGrafter"/>
</dbReference>
<dbReference type="InterPro" id="IPR022966">
    <property type="entry name" value="RNase_II/R_CS"/>
</dbReference>
<dbReference type="EC" id="3.1.13.1" evidence="7"/>
<evidence type="ECO:0000256" key="6">
    <source>
        <dbReference type="ARBA" id="ARBA00022884"/>
    </source>
</evidence>
<dbReference type="Pfam" id="PF00773">
    <property type="entry name" value="RNB"/>
    <property type="match status" value="1"/>
</dbReference>
<dbReference type="Proteomes" id="UP000785783">
    <property type="component" value="Unassembled WGS sequence"/>
</dbReference>
<comment type="caution">
    <text evidence="10">The sequence shown here is derived from an EMBL/GenBank/DDBJ whole genome shotgun (WGS) entry which is preliminary data.</text>
</comment>
<comment type="catalytic activity">
    <reaction evidence="1 7">
        <text>Exonucleolytic cleavage in the 3'- to 5'-direction to yield nucleoside 5'-phosphates.</text>
        <dbReference type="EC" id="3.1.13.1"/>
    </reaction>
</comment>
<dbReference type="NCBIfam" id="TIGR02063">
    <property type="entry name" value="RNase_R"/>
    <property type="match status" value="1"/>
</dbReference>
<evidence type="ECO:0000256" key="1">
    <source>
        <dbReference type="ARBA" id="ARBA00001849"/>
    </source>
</evidence>
<dbReference type="GO" id="GO:0003723">
    <property type="term" value="F:RNA binding"/>
    <property type="evidence" value="ECO:0007669"/>
    <property type="project" value="UniProtKB-UniRule"/>
</dbReference>
<dbReference type="InterPro" id="IPR040476">
    <property type="entry name" value="CSD2"/>
</dbReference>
<feature type="domain" description="S1 motif" evidence="9">
    <location>
        <begin position="632"/>
        <end position="713"/>
    </location>
</feature>
<evidence type="ECO:0000256" key="7">
    <source>
        <dbReference type="HAMAP-Rule" id="MF_01895"/>
    </source>
</evidence>
<evidence type="ECO:0000313" key="10">
    <source>
        <dbReference type="EMBL" id="MBL6761671.1"/>
    </source>
</evidence>
<evidence type="ECO:0000256" key="8">
    <source>
        <dbReference type="SAM" id="MobiDB-lite"/>
    </source>
</evidence>
<evidence type="ECO:0000256" key="3">
    <source>
        <dbReference type="ARBA" id="ARBA00022722"/>
    </source>
</evidence>
<feature type="compositionally biased region" description="Basic residues" evidence="8">
    <location>
        <begin position="721"/>
        <end position="746"/>
    </location>
</feature>
<keyword evidence="3 7" id="KW-0540">Nuclease</keyword>
<dbReference type="CDD" id="cd04471">
    <property type="entry name" value="S1_RNase_R"/>
    <property type="match status" value="1"/>
</dbReference>
<dbReference type="SMART" id="SM00316">
    <property type="entry name" value="S1"/>
    <property type="match status" value="1"/>
</dbReference>
<comment type="similarity">
    <text evidence="7">Belongs to the RNR ribonuclease family. RNase R subfamily.</text>
</comment>
<keyword evidence="5 7" id="KW-0269">Exonuclease</keyword>
<dbReference type="AlphaFoldDB" id="A0A937HF67"/>
<protein>
    <recommendedName>
        <fullName evidence="7">Ribonuclease R</fullName>
        <shortName evidence="7">RNase R</shortName>
        <ecNumber evidence="7">3.1.13.1</ecNumber>
    </recommendedName>
</protein>
<keyword evidence="4 7" id="KW-0378">Hydrolase</keyword>
<dbReference type="InterPro" id="IPR004476">
    <property type="entry name" value="RNase_II/RNase_R"/>
</dbReference>
<evidence type="ECO:0000256" key="4">
    <source>
        <dbReference type="ARBA" id="ARBA00022801"/>
    </source>
</evidence>
<dbReference type="Gene3D" id="2.40.50.140">
    <property type="entry name" value="Nucleic acid-binding proteins"/>
    <property type="match status" value="1"/>
</dbReference>
<dbReference type="PROSITE" id="PS50126">
    <property type="entry name" value="S1"/>
    <property type="match status" value="1"/>
</dbReference>
<comment type="function">
    <text evidence="7">3'-5' exoribonuclease that releases 5'-nucleoside monophosphates and is involved in maturation of structured RNAs.</text>
</comment>
<dbReference type="InterPro" id="IPR003029">
    <property type="entry name" value="S1_domain"/>
</dbReference>
<evidence type="ECO:0000256" key="2">
    <source>
        <dbReference type="ARBA" id="ARBA00022490"/>
    </source>
</evidence>
<dbReference type="EMBL" id="JADHOK010000026">
    <property type="protein sequence ID" value="MBL6761671.1"/>
    <property type="molecule type" value="Genomic_DNA"/>
</dbReference>
<gene>
    <name evidence="7 10" type="primary">rnr</name>
    <name evidence="10" type="ORF">ISQ19_03130</name>
</gene>
<dbReference type="PANTHER" id="PTHR23355:SF9">
    <property type="entry name" value="DIS3-LIKE EXONUCLEASE 2"/>
    <property type="match status" value="1"/>
</dbReference>
<name>A0A937HF67_9PROT</name>
<feature type="region of interest" description="Disordered" evidence="8">
    <location>
        <begin position="96"/>
        <end position="126"/>
    </location>
</feature>
<accession>A0A937HF67</accession>
<dbReference type="GO" id="GO:0006402">
    <property type="term" value="P:mRNA catabolic process"/>
    <property type="evidence" value="ECO:0007669"/>
    <property type="project" value="TreeGrafter"/>
</dbReference>